<keyword evidence="2" id="KW-1185">Reference proteome</keyword>
<accession>A0A1G6ICQ3</accession>
<organism evidence="1 2">
    <name type="scientific">Ectopseudomonas chengduensis</name>
    <dbReference type="NCBI Taxonomy" id="489632"/>
    <lineage>
        <taxon>Bacteria</taxon>
        <taxon>Pseudomonadati</taxon>
        <taxon>Pseudomonadota</taxon>
        <taxon>Gammaproteobacteria</taxon>
        <taxon>Pseudomonadales</taxon>
        <taxon>Pseudomonadaceae</taxon>
        <taxon>Ectopseudomonas</taxon>
    </lineage>
</organism>
<evidence type="ECO:0000313" key="2">
    <source>
        <dbReference type="Proteomes" id="UP000199467"/>
    </source>
</evidence>
<sequence length="144" mass="15433">MQADLLLVAALLRRGRSLDHCSSALSLVAVLFGLAPWLGAPPSLILALLCAVLLIAGLAEKYWALRVALDAELFQRLAEAGEQLDSQTHALDQALQNLGLQNAQQAGRSWSLRSQGALGLLRKQALCLLLQIVIVVLGFFIVLA</sequence>
<proteinExistence type="predicted"/>
<gene>
    <name evidence="1" type="ORF">SAMN05216576_101203</name>
</gene>
<protein>
    <submittedName>
        <fullName evidence="1">Uncharacterized protein</fullName>
    </submittedName>
</protein>
<name>A0A1G6ICQ3_9GAMM</name>
<dbReference type="AlphaFoldDB" id="A0A1G6ICQ3"/>
<evidence type="ECO:0000313" key="1">
    <source>
        <dbReference type="EMBL" id="SDC04322.1"/>
    </source>
</evidence>
<dbReference type="RefSeq" id="WP_017676282.1">
    <property type="nucleotide sequence ID" value="NZ_FMZQ01000001.1"/>
</dbReference>
<dbReference type="EMBL" id="FMZQ01000001">
    <property type="protein sequence ID" value="SDC04322.1"/>
    <property type="molecule type" value="Genomic_DNA"/>
</dbReference>
<dbReference type="Proteomes" id="UP000199467">
    <property type="component" value="Unassembled WGS sequence"/>
</dbReference>
<reference evidence="2" key="1">
    <citation type="submission" date="2016-10" db="EMBL/GenBank/DDBJ databases">
        <authorList>
            <person name="Varghese N."/>
            <person name="Submissions S."/>
        </authorList>
    </citation>
    <scope>NUCLEOTIDE SEQUENCE [LARGE SCALE GENOMIC DNA]</scope>
    <source>
        <strain evidence="2">DSM 26382</strain>
    </source>
</reference>